<dbReference type="Proteomes" id="UP001270004">
    <property type="component" value="Unassembled WGS sequence"/>
</dbReference>
<accession>A0AAW9DK46</accession>
<name>A0AAW9DK46_STRSU</name>
<dbReference type="InterPro" id="IPR052159">
    <property type="entry name" value="Competence_DNA_uptake"/>
</dbReference>
<organism evidence="1 2">
    <name type="scientific">Streptococcus suis</name>
    <dbReference type="NCBI Taxonomy" id="1307"/>
    <lineage>
        <taxon>Bacteria</taxon>
        <taxon>Bacillati</taxon>
        <taxon>Bacillota</taxon>
        <taxon>Bacilli</taxon>
        <taxon>Lactobacillales</taxon>
        <taxon>Streptococcaceae</taxon>
        <taxon>Streptococcus</taxon>
    </lineage>
</organism>
<protein>
    <submittedName>
        <fullName evidence="1">DNA internalization-related competence protein ComEC/Rec2</fullName>
    </submittedName>
</protein>
<gene>
    <name evidence="1" type="ORF">SHY70_12555</name>
</gene>
<dbReference type="Gene3D" id="3.60.15.10">
    <property type="entry name" value="Ribonuclease Z/Hydroxyacylglutathione hydrolase-like"/>
    <property type="match status" value="1"/>
</dbReference>
<evidence type="ECO:0000313" key="1">
    <source>
        <dbReference type="EMBL" id="MDX5039081.1"/>
    </source>
</evidence>
<dbReference type="PANTHER" id="PTHR30619">
    <property type="entry name" value="DNA INTERNALIZATION/COMPETENCE PROTEIN COMEC/REC2"/>
    <property type="match status" value="1"/>
</dbReference>
<reference evidence="1" key="1">
    <citation type="submission" date="2023-11" db="EMBL/GenBank/DDBJ databases">
        <title>Antimicrobial resistance in invasive Streptococcus suis isolated in Spain and the associated genetic mechanisms.</title>
        <authorList>
            <person name="Uruen C."/>
            <person name="Arenas J.A."/>
        </authorList>
    </citation>
    <scope>NUCLEOTIDE SEQUENCE</scope>
    <source>
        <strain evidence="1">Ss_70</strain>
    </source>
</reference>
<dbReference type="EMBL" id="JAWWZK010000317">
    <property type="protein sequence ID" value="MDX5039081.1"/>
    <property type="molecule type" value="Genomic_DNA"/>
</dbReference>
<dbReference type="InterPro" id="IPR036866">
    <property type="entry name" value="RibonucZ/Hydroxyglut_hydro"/>
</dbReference>
<dbReference type="RefSeq" id="WP_413747447.1">
    <property type="nucleotide sequence ID" value="NZ_JAWWZK010000317.1"/>
</dbReference>
<dbReference type="PANTHER" id="PTHR30619:SF1">
    <property type="entry name" value="RECOMBINATION PROTEIN 2"/>
    <property type="match status" value="1"/>
</dbReference>
<dbReference type="AlphaFoldDB" id="A0AAW9DK46"/>
<proteinExistence type="predicted"/>
<feature type="non-terminal residue" evidence="1">
    <location>
        <position position="1"/>
    </location>
</feature>
<comment type="caution">
    <text evidence="1">The sequence shown here is derived from an EMBL/GenBank/DDBJ whole genome shotgun (WGS) entry which is preliminary data.</text>
</comment>
<evidence type="ECO:0000313" key="2">
    <source>
        <dbReference type="Proteomes" id="UP001270004"/>
    </source>
</evidence>
<dbReference type="SUPFAM" id="SSF56281">
    <property type="entry name" value="Metallo-hydrolase/oxidoreductase"/>
    <property type="match status" value="1"/>
</dbReference>
<sequence>ETNFLFTGDLEQGELDLIETYPNLPVDVLKAGHHGSKGSSYPEFLDHIGAKIALVSAGENNRYKHPHQETLDRFDSRNIQVYRTDQQGAIRFRGWKEWRIETVRR</sequence>